<dbReference type="InterPro" id="IPR006750">
    <property type="entry name" value="YdcZ"/>
</dbReference>
<dbReference type="STRING" id="1519643.SAMN06295933_3155"/>
<dbReference type="Proteomes" id="UP000192906">
    <property type="component" value="Unassembled WGS sequence"/>
</dbReference>
<dbReference type="EMBL" id="FWZU01000005">
    <property type="protein sequence ID" value="SMF36156.1"/>
    <property type="molecule type" value="Genomic_DNA"/>
</dbReference>
<dbReference type="OrthoDB" id="9097160at2"/>
<feature type="transmembrane region" description="Helical" evidence="1">
    <location>
        <begin position="128"/>
        <end position="144"/>
    </location>
</feature>
<organism evidence="2 3">
    <name type="scientific">Desulfovibrio gilichinskyi</name>
    <dbReference type="NCBI Taxonomy" id="1519643"/>
    <lineage>
        <taxon>Bacteria</taxon>
        <taxon>Pseudomonadati</taxon>
        <taxon>Thermodesulfobacteriota</taxon>
        <taxon>Desulfovibrionia</taxon>
        <taxon>Desulfovibrionales</taxon>
        <taxon>Desulfovibrionaceae</taxon>
        <taxon>Desulfovibrio</taxon>
    </lineage>
</organism>
<dbReference type="PANTHER" id="PTHR34821:SF2">
    <property type="entry name" value="INNER MEMBRANE PROTEIN YDCZ"/>
    <property type="match status" value="1"/>
</dbReference>
<evidence type="ECO:0000256" key="1">
    <source>
        <dbReference type="SAM" id="Phobius"/>
    </source>
</evidence>
<keyword evidence="1" id="KW-0812">Transmembrane</keyword>
<dbReference type="AlphaFoldDB" id="A0A1X7ELK2"/>
<dbReference type="RefSeq" id="WP_085103918.1">
    <property type="nucleotide sequence ID" value="NZ_FWZU01000005.1"/>
</dbReference>
<reference evidence="3" key="1">
    <citation type="submission" date="2017-04" db="EMBL/GenBank/DDBJ databases">
        <authorList>
            <person name="Varghese N."/>
            <person name="Submissions S."/>
        </authorList>
    </citation>
    <scope>NUCLEOTIDE SEQUENCE [LARGE SCALE GENOMIC DNA]</scope>
    <source>
        <strain evidence="3">K3S</strain>
    </source>
</reference>
<dbReference type="Pfam" id="PF04657">
    <property type="entry name" value="DMT_YdcZ"/>
    <property type="match status" value="1"/>
</dbReference>
<accession>A0A1X7ELK2</accession>
<feature type="transmembrane region" description="Helical" evidence="1">
    <location>
        <begin position="36"/>
        <end position="54"/>
    </location>
</feature>
<dbReference type="PANTHER" id="PTHR34821">
    <property type="entry name" value="INNER MEMBRANE PROTEIN YDCZ"/>
    <property type="match status" value="1"/>
</dbReference>
<evidence type="ECO:0000313" key="2">
    <source>
        <dbReference type="EMBL" id="SMF36156.1"/>
    </source>
</evidence>
<name>A0A1X7ELK2_9BACT</name>
<keyword evidence="1" id="KW-1133">Transmembrane helix</keyword>
<gene>
    <name evidence="2" type="ORF">SAMN06295933_3155</name>
</gene>
<protein>
    <submittedName>
        <fullName evidence="2">Transporter family-2 protein</fullName>
    </submittedName>
</protein>
<keyword evidence="1" id="KW-0472">Membrane</keyword>
<keyword evidence="3" id="KW-1185">Reference proteome</keyword>
<feature type="transmembrane region" description="Helical" evidence="1">
    <location>
        <begin position="101"/>
        <end position="121"/>
    </location>
</feature>
<dbReference type="GO" id="GO:0005886">
    <property type="term" value="C:plasma membrane"/>
    <property type="evidence" value="ECO:0007669"/>
    <property type="project" value="TreeGrafter"/>
</dbReference>
<sequence>MRLIFIAFAVIFGALAPTQAGVNMKLRNFVGDPILAATVSFAVGTVALIAYAYFTKISVPAIGATLKGPWWMWTGGFMGAFFVASAVIIAPVLGAGTMMCWMIAGQMGASIILDHFGLIGYAVREASPMRILGVLFVVAGAVIIEKF</sequence>
<evidence type="ECO:0000313" key="3">
    <source>
        <dbReference type="Proteomes" id="UP000192906"/>
    </source>
</evidence>
<proteinExistence type="predicted"/>
<feature type="transmembrane region" description="Helical" evidence="1">
    <location>
        <begin position="75"/>
        <end position="95"/>
    </location>
</feature>